<proteinExistence type="predicted"/>
<accession>A0A2R5LFQ8</accession>
<keyword evidence="3 5" id="KW-0697">Rotamase</keyword>
<dbReference type="KEGG" id="oti:135393220"/>
<dbReference type="SUPFAM" id="SSF54534">
    <property type="entry name" value="FKBP-like"/>
    <property type="match status" value="1"/>
</dbReference>
<dbReference type="Pfam" id="PF00254">
    <property type="entry name" value="FKBP_C"/>
    <property type="match status" value="1"/>
</dbReference>
<dbReference type="EC" id="5.2.1.8" evidence="2 5"/>
<sequence>MAQSIQLSPGVRKELIRPGNGPRPKAGDTITVHCTGSLTNPPKKFWSTKDPGQTPFTFKVGVGQVIKGWDEGCLAMQKSEVSKITVCGEKAYGARGFPAWGIPPNAELQFEIEILTINGA</sequence>
<dbReference type="Gene3D" id="3.10.50.40">
    <property type="match status" value="1"/>
</dbReference>
<evidence type="ECO:0000256" key="6">
    <source>
        <dbReference type="SAM" id="MobiDB-lite"/>
    </source>
</evidence>
<dbReference type="GO" id="GO:0003755">
    <property type="term" value="F:peptidyl-prolyl cis-trans isomerase activity"/>
    <property type="evidence" value="ECO:0007669"/>
    <property type="project" value="UniProtKB-KW"/>
</dbReference>
<name>A0A2R5LFQ8_9ACAR</name>
<dbReference type="EMBL" id="GGLE01004216">
    <property type="protein sequence ID" value="MBY08342.1"/>
    <property type="molecule type" value="Transcribed_RNA"/>
</dbReference>
<evidence type="ECO:0000313" key="8">
    <source>
        <dbReference type="EMBL" id="MBY08342.1"/>
    </source>
</evidence>
<reference evidence="8" key="1">
    <citation type="submission" date="2018-03" db="EMBL/GenBank/DDBJ databases">
        <title>The relapsing fever spirochete Borrelia turicatae persists in the highly oxidative environment of its soft-bodied tick vector.</title>
        <authorList>
            <person name="Bourret T.J."/>
            <person name="Boyle W.K."/>
            <person name="Valenzuela J.G."/>
            <person name="Oliveira F."/>
            <person name="Lopez J.E."/>
        </authorList>
    </citation>
    <scope>NUCLEOTIDE SEQUENCE</scope>
    <source>
        <strain evidence="8">Kansas strain/isolate</strain>
        <tissue evidence="8">Salivary glands</tissue>
    </source>
</reference>
<dbReference type="GO" id="GO:0005737">
    <property type="term" value="C:cytoplasm"/>
    <property type="evidence" value="ECO:0007669"/>
    <property type="project" value="TreeGrafter"/>
</dbReference>
<evidence type="ECO:0000256" key="2">
    <source>
        <dbReference type="ARBA" id="ARBA00013194"/>
    </source>
</evidence>
<organism evidence="8">
    <name type="scientific">Ornithodoros turicata</name>
    <dbReference type="NCBI Taxonomy" id="34597"/>
    <lineage>
        <taxon>Eukaryota</taxon>
        <taxon>Metazoa</taxon>
        <taxon>Ecdysozoa</taxon>
        <taxon>Arthropoda</taxon>
        <taxon>Chelicerata</taxon>
        <taxon>Arachnida</taxon>
        <taxon>Acari</taxon>
        <taxon>Parasitiformes</taxon>
        <taxon>Ixodida</taxon>
        <taxon>Ixodoidea</taxon>
        <taxon>Argasidae</taxon>
        <taxon>Ornithodorinae</taxon>
        <taxon>Ornithodoros</taxon>
    </lineage>
</organism>
<dbReference type="RefSeq" id="XP_064479779.1">
    <property type="nucleotide sequence ID" value="XM_064623709.1"/>
</dbReference>
<evidence type="ECO:0000259" key="7">
    <source>
        <dbReference type="PROSITE" id="PS50059"/>
    </source>
</evidence>
<dbReference type="InterPro" id="IPR050689">
    <property type="entry name" value="FKBP-type_PPIase"/>
</dbReference>
<evidence type="ECO:0000256" key="5">
    <source>
        <dbReference type="PROSITE-ProRule" id="PRU00277"/>
    </source>
</evidence>
<dbReference type="GeneID" id="135393220"/>
<comment type="catalytic activity">
    <reaction evidence="1 5">
        <text>[protein]-peptidylproline (omega=180) = [protein]-peptidylproline (omega=0)</text>
        <dbReference type="Rhea" id="RHEA:16237"/>
        <dbReference type="Rhea" id="RHEA-COMP:10747"/>
        <dbReference type="Rhea" id="RHEA-COMP:10748"/>
        <dbReference type="ChEBI" id="CHEBI:83833"/>
        <dbReference type="ChEBI" id="CHEBI:83834"/>
        <dbReference type="EC" id="5.2.1.8"/>
    </reaction>
</comment>
<dbReference type="InterPro" id="IPR046357">
    <property type="entry name" value="PPIase_dom_sf"/>
</dbReference>
<dbReference type="PROSITE" id="PS50059">
    <property type="entry name" value="FKBP_PPIASE"/>
    <property type="match status" value="1"/>
</dbReference>
<dbReference type="PANTHER" id="PTHR10516:SF443">
    <property type="entry name" value="FK506-BINDING PROTEIN 59-RELATED"/>
    <property type="match status" value="1"/>
</dbReference>
<dbReference type="AlphaFoldDB" id="A0A2R5LFQ8"/>
<dbReference type="InterPro" id="IPR001179">
    <property type="entry name" value="PPIase_FKBP_dom"/>
</dbReference>
<dbReference type="PANTHER" id="PTHR10516">
    <property type="entry name" value="PEPTIDYL-PROLYL CIS-TRANS ISOMERASE"/>
    <property type="match status" value="1"/>
</dbReference>
<keyword evidence="4 5" id="KW-0413">Isomerase</keyword>
<evidence type="ECO:0000256" key="4">
    <source>
        <dbReference type="ARBA" id="ARBA00023235"/>
    </source>
</evidence>
<evidence type="ECO:0000256" key="1">
    <source>
        <dbReference type="ARBA" id="ARBA00000971"/>
    </source>
</evidence>
<feature type="domain" description="PPIase FKBP-type" evidence="7">
    <location>
        <begin position="27"/>
        <end position="118"/>
    </location>
</feature>
<evidence type="ECO:0000256" key="3">
    <source>
        <dbReference type="ARBA" id="ARBA00023110"/>
    </source>
</evidence>
<protein>
    <recommendedName>
        <fullName evidence="2 5">peptidylprolyl isomerase</fullName>
        <ecNumber evidence="2 5">5.2.1.8</ecNumber>
    </recommendedName>
</protein>
<feature type="region of interest" description="Disordered" evidence="6">
    <location>
        <begin position="1"/>
        <end position="29"/>
    </location>
</feature>